<accession>A0A396HY87</accession>
<dbReference type="Proteomes" id="UP000265566">
    <property type="component" value="Chromosome 5"/>
</dbReference>
<keyword evidence="2" id="KW-0812">Transmembrane</keyword>
<dbReference type="PANTHER" id="PTHR11206">
    <property type="entry name" value="MULTIDRUG RESISTANCE PROTEIN"/>
    <property type="match status" value="1"/>
</dbReference>
<dbReference type="AlphaFoldDB" id="A0A396HY87"/>
<feature type="transmembrane region" description="Helical" evidence="2">
    <location>
        <begin position="255"/>
        <end position="277"/>
    </location>
</feature>
<evidence type="ECO:0000313" key="4">
    <source>
        <dbReference type="Proteomes" id="UP000265566"/>
    </source>
</evidence>
<dbReference type="GO" id="GO:0016020">
    <property type="term" value="C:membrane"/>
    <property type="evidence" value="ECO:0007669"/>
    <property type="project" value="InterPro"/>
</dbReference>
<dbReference type="EMBL" id="PSQE01000005">
    <property type="protein sequence ID" value="RHN57463.1"/>
    <property type="molecule type" value="Genomic_DNA"/>
</dbReference>
<evidence type="ECO:0000256" key="2">
    <source>
        <dbReference type="SAM" id="Phobius"/>
    </source>
</evidence>
<protein>
    <submittedName>
        <fullName evidence="3">Putative multi antimicrobial extrusion protein</fullName>
    </submittedName>
</protein>
<keyword evidence="2" id="KW-0472">Membrane</keyword>
<keyword evidence="2" id="KW-1133">Transmembrane helix</keyword>
<comment type="caution">
    <text evidence="3">The sequence shown here is derived from an EMBL/GenBank/DDBJ whole genome shotgun (WGS) entry which is preliminary data.</text>
</comment>
<dbReference type="GO" id="GO:0042910">
    <property type="term" value="F:xenobiotic transmembrane transporter activity"/>
    <property type="evidence" value="ECO:0007669"/>
    <property type="project" value="InterPro"/>
</dbReference>
<feature type="transmembrane region" description="Helical" evidence="2">
    <location>
        <begin position="122"/>
        <end position="146"/>
    </location>
</feature>
<comment type="similarity">
    <text evidence="1">Belongs to the multi antimicrobial extrusion (MATE) (TC 2.A.66.1) family.</text>
</comment>
<evidence type="ECO:0000313" key="3">
    <source>
        <dbReference type="EMBL" id="RHN57463.1"/>
    </source>
</evidence>
<name>A0A396HY87_MEDTR</name>
<dbReference type="Gramene" id="rna33010">
    <property type="protein sequence ID" value="RHN57463.1"/>
    <property type="gene ID" value="gene33010"/>
</dbReference>
<feature type="transmembrane region" description="Helical" evidence="2">
    <location>
        <begin position="283"/>
        <end position="304"/>
    </location>
</feature>
<evidence type="ECO:0000256" key="1">
    <source>
        <dbReference type="ARBA" id="ARBA00010199"/>
    </source>
</evidence>
<sequence length="316" mass="34495">MASAVQNVCGQAYGAKKHAAMCITLQRAFILHFGAAVILTFLYWFSGDFLKVIGQTESITVQGQVFAHGLIPQLYAFAFSCPLQRFLQAQNIVYPLAIMGVGVLFLHVRLNWLVVDILGYGLLGAALTLSFSWWILVFLNVLYIVLSPKCKETWTGFTIKAFVGIWPYFKAYSCVCFHVVGLVLISGLLPNPTVALDSISICVRVSNELGAAHPRVAKFSVFVVNGNSMLISVIFAAIILILRVGVAIGCGWQALVAYVNLVCYYVIGLTVGCVLGFKTSLGVAGIWWGMILGVFIQTVALIILKLGRQRYSKLLA</sequence>
<feature type="transmembrane region" description="Helical" evidence="2">
    <location>
        <begin position="167"/>
        <end position="189"/>
    </location>
</feature>
<feature type="transmembrane region" description="Helical" evidence="2">
    <location>
        <begin position="229"/>
        <end position="248"/>
    </location>
</feature>
<gene>
    <name evidence="3" type="ORF">MtrunA17_Chr5g0440661</name>
</gene>
<feature type="transmembrane region" description="Helical" evidence="2">
    <location>
        <begin position="92"/>
        <end position="110"/>
    </location>
</feature>
<feature type="transmembrane region" description="Helical" evidence="2">
    <location>
        <begin position="65"/>
        <end position="83"/>
    </location>
</feature>
<dbReference type="Pfam" id="PF01554">
    <property type="entry name" value="MatE"/>
    <property type="match status" value="1"/>
</dbReference>
<organism evidence="3 4">
    <name type="scientific">Medicago truncatula</name>
    <name type="common">Barrel medic</name>
    <name type="synonym">Medicago tribuloides</name>
    <dbReference type="NCBI Taxonomy" id="3880"/>
    <lineage>
        <taxon>Eukaryota</taxon>
        <taxon>Viridiplantae</taxon>
        <taxon>Streptophyta</taxon>
        <taxon>Embryophyta</taxon>
        <taxon>Tracheophyta</taxon>
        <taxon>Spermatophyta</taxon>
        <taxon>Magnoliopsida</taxon>
        <taxon>eudicotyledons</taxon>
        <taxon>Gunneridae</taxon>
        <taxon>Pentapetalae</taxon>
        <taxon>rosids</taxon>
        <taxon>fabids</taxon>
        <taxon>Fabales</taxon>
        <taxon>Fabaceae</taxon>
        <taxon>Papilionoideae</taxon>
        <taxon>50 kb inversion clade</taxon>
        <taxon>NPAAA clade</taxon>
        <taxon>Hologalegina</taxon>
        <taxon>IRL clade</taxon>
        <taxon>Trifolieae</taxon>
        <taxon>Medicago</taxon>
    </lineage>
</organism>
<dbReference type="InterPro" id="IPR002528">
    <property type="entry name" value="MATE_fam"/>
</dbReference>
<proteinExistence type="inferred from homology"/>
<feature type="transmembrane region" description="Helical" evidence="2">
    <location>
        <begin position="28"/>
        <end position="45"/>
    </location>
</feature>
<reference evidence="4" key="1">
    <citation type="journal article" date="2018" name="Nat. Plants">
        <title>Whole-genome landscape of Medicago truncatula symbiotic genes.</title>
        <authorList>
            <person name="Pecrix Y."/>
            <person name="Staton S.E."/>
            <person name="Sallet E."/>
            <person name="Lelandais-Briere C."/>
            <person name="Moreau S."/>
            <person name="Carrere S."/>
            <person name="Blein T."/>
            <person name="Jardinaud M.F."/>
            <person name="Latrasse D."/>
            <person name="Zouine M."/>
            <person name="Zahm M."/>
            <person name="Kreplak J."/>
            <person name="Mayjonade B."/>
            <person name="Satge C."/>
            <person name="Perez M."/>
            <person name="Cauet S."/>
            <person name="Marande W."/>
            <person name="Chantry-Darmon C."/>
            <person name="Lopez-Roques C."/>
            <person name="Bouchez O."/>
            <person name="Berard A."/>
            <person name="Debelle F."/>
            <person name="Munos S."/>
            <person name="Bendahmane A."/>
            <person name="Berges H."/>
            <person name="Niebel A."/>
            <person name="Buitink J."/>
            <person name="Frugier F."/>
            <person name="Benhamed M."/>
            <person name="Crespi M."/>
            <person name="Gouzy J."/>
            <person name="Gamas P."/>
        </authorList>
    </citation>
    <scope>NUCLEOTIDE SEQUENCE [LARGE SCALE GENOMIC DNA]</scope>
    <source>
        <strain evidence="4">cv. Jemalong A17</strain>
    </source>
</reference>
<dbReference type="GO" id="GO:0015297">
    <property type="term" value="F:antiporter activity"/>
    <property type="evidence" value="ECO:0007669"/>
    <property type="project" value="InterPro"/>
</dbReference>